<dbReference type="GO" id="GO:0046872">
    <property type="term" value="F:metal ion binding"/>
    <property type="evidence" value="ECO:0007669"/>
    <property type="project" value="UniProtKB-KW"/>
</dbReference>
<dbReference type="SUPFAM" id="SSF48056">
    <property type="entry name" value="Di-copper centre-containing domain"/>
    <property type="match status" value="1"/>
</dbReference>
<keyword evidence="1" id="KW-0479">Metal-binding</keyword>
<dbReference type="PANTHER" id="PTHR11474:SF126">
    <property type="entry name" value="TYROSINASE-LIKE PROTEIN TYR-1-RELATED"/>
    <property type="match status" value="1"/>
</dbReference>
<evidence type="ECO:0000256" key="2">
    <source>
        <dbReference type="ARBA" id="ARBA00023008"/>
    </source>
</evidence>
<organism evidence="5 6">
    <name type="scientific">Coprinellus micaceus</name>
    <name type="common">Glistening ink-cap mushroom</name>
    <name type="synonym">Coprinus micaceus</name>
    <dbReference type="NCBI Taxonomy" id="71717"/>
    <lineage>
        <taxon>Eukaryota</taxon>
        <taxon>Fungi</taxon>
        <taxon>Dikarya</taxon>
        <taxon>Basidiomycota</taxon>
        <taxon>Agaricomycotina</taxon>
        <taxon>Agaricomycetes</taxon>
        <taxon>Agaricomycetidae</taxon>
        <taxon>Agaricales</taxon>
        <taxon>Agaricineae</taxon>
        <taxon>Psathyrellaceae</taxon>
        <taxon>Coprinellus</taxon>
    </lineage>
</organism>
<dbReference type="Proteomes" id="UP000298030">
    <property type="component" value="Unassembled WGS sequence"/>
</dbReference>
<dbReference type="EMBL" id="QPFP01000022">
    <property type="protein sequence ID" value="TEB30618.1"/>
    <property type="molecule type" value="Genomic_DNA"/>
</dbReference>
<accession>A0A4Y7T9K6</accession>
<evidence type="ECO:0000313" key="6">
    <source>
        <dbReference type="Proteomes" id="UP000298030"/>
    </source>
</evidence>
<feature type="signal peptide" evidence="3">
    <location>
        <begin position="1"/>
        <end position="22"/>
    </location>
</feature>
<sequence>MLRLRFSHLILVIACFLSIVLAIPAPKNVSEYQTVSRHQGNRRCLKVDRRKEWRDLSIKQRKQYLDAVLCLHSKLPLDPTRDATTRFEEFQLTHILLTDRIHFVGQFLPWHRHLTILYNKALRQECGYKGPSPYWDWTRDAESNQPLLQSPIFHPVTGFGGDGVPGTYALPPDPNGEAELGPFTPAELINIWRGCVRNGPFANSVFHLGPGKMKTPHCLVRGINEPLLQEWLSTARVQEALATQSYEEFRLLIDIDFYGIHGGGHGILGGEMTNGFSAPGDPLFYLHHANLDRVWWLWQEADPANRRYDISGPIVKFGTSLDPQVNLDFQLDFPSLGSNVTIRETMDASLEPNCFTYE</sequence>
<gene>
    <name evidence="5" type="ORF">FA13DRAFT_1764390</name>
</gene>
<dbReference type="InterPro" id="IPR008922">
    <property type="entry name" value="Di-copper_centre_dom_sf"/>
</dbReference>
<evidence type="ECO:0000259" key="4">
    <source>
        <dbReference type="PROSITE" id="PS00498"/>
    </source>
</evidence>
<name>A0A4Y7T9K6_COPMI</name>
<reference evidence="5 6" key="1">
    <citation type="journal article" date="2019" name="Nat. Ecol. Evol.">
        <title>Megaphylogeny resolves global patterns of mushroom evolution.</title>
        <authorList>
            <person name="Varga T."/>
            <person name="Krizsan K."/>
            <person name="Foldi C."/>
            <person name="Dima B."/>
            <person name="Sanchez-Garcia M."/>
            <person name="Sanchez-Ramirez S."/>
            <person name="Szollosi G.J."/>
            <person name="Szarkandi J.G."/>
            <person name="Papp V."/>
            <person name="Albert L."/>
            <person name="Andreopoulos W."/>
            <person name="Angelini C."/>
            <person name="Antonin V."/>
            <person name="Barry K.W."/>
            <person name="Bougher N.L."/>
            <person name="Buchanan P."/>
            <person name="Buyck B."/>
            <person name="Bense V."/>
            <person name="Catcheside P."/>
            <person name="Chovatia M."/>
            <person name="Cooper J."/>
            <person name="Damon W."/>
            <person name="Desjardin D."/>
            <person name="Finy P."/>
            <person name="Geml J."/>
            <person name="Haridas S."/>
            <person name="Hughes K."/>
            <person name="Justo A."/>
            <person name="Karasinski D."/>
            <person name="Kautmanova I."/>
            <person name="Kiss B."/>
            <person name="Kocsube S."/>
            <person name="Kotiranta H."/>
            <person name="LaButti K.M."/>
            <person name="Lechner B.E."/>
            <person name="Liimatainen K."/>
            <person name="Lipzen A."/>
            <person name="Lukacs Z."/>
            <person name="Mihaltcheva S."/>
            <person name="Morgado L.N."/>
            <person name="Niskanen T."/>
            <person name="Noordeloos M.E."/>
            <person name="Ohm R.A."/>
            <person name="Ortiz-Santana B."/>
            <person name="Ovrebo C."/>
            <person name="Racz N."/>
            <person name="Riley R."/>
            <person name="Savchenko A."/>
            <person name="Shiryaev A."/>
            <person name="Soop K."/>
            <person name="Spirin V."/>
            <person name="Szebenyi C."/>
            <person name="Tomsovsky M."/>
            <person name="Tulloss R.E."/>
            <person name="Uehling J."/>
            <person name="Grigoriev I.V."/>
            <person name="Vagvolgyi C."/>
            <person name="Papp T."/>
            <person name="Martin F.M."/>
            <person name="Miettinen O."/>
            <person name="Hibbett D.S."/>
            <person name="Nagy L.G."/>
        </authorList>
    </citation>
    <scope>NUCLEOTIDE SEQUENCE [LARGE SCALE GENOMIC DNA]</scope>
    <source>
        <strain evidence="5 6">FP101781</strain>
    </source>
</reference>
<dbReference type="OrthoDB" id="6132182at2759"/>
<dbReference type="STRING" id="71717.A0A4Y7T9K6"/>
<feature type="chain" id="PRO_5021358603" evidence="3">
    <location>
        <begin position="23"/>
        <end position="358"/>
    </location>
</feature>
<evidence type="ECO:0000313" key="5">
    <source>
        <dbReference type="EMBL" id="TEB30618.1"/>
    </source>
</evidence>
<comment type="caution">
    <text evidence="5">The sequence shown here is derived from an EMBL/GenBank/DDBJ whole genome shotgun (WGS) entry which is preliminary data.</text>
</comment>
<dbReference type="AlphaFoldDB" id="A0A4Y7T9K6"/>
<dbReference type="Gene3D" id="1.10.1280.10">
    <property type="entry name" value="Di-copper center containing domain from catechol oxidase"/>
    <property type="match status" value="1"/>
</dbReference>
<feature type="domain" description="Tyrosinase copper-binding" evidence="4">
    <location>
        <begin position="281"/>
        <end position="292"/>
    </location>
</feature>
<evidence type="ECO:0000256" key="1">
    <source>
        <dbReference type="ARBA" id="ARBA00022723"/>
    </source>
</evidence>
<proteinExistence type="predicted"/>
<evidence type="ECO:0000256" key="3">
    <source>
        <dbReference type="SAM" id="SignalP"/>
    </source>
</evidence>
<keyword evidence="6" id="KW-1185">Reference proteome</keyword>
<dbReference type="GO" id="GO:0016491">
    <property type="term" value="F:oxidoreductase activity"/>
    <property type="evidence" value="ECO:0007669"/>
    <property type="project" value="InterPro"/>
</dbReference>
<dbReference type="Pfam" id="PF00264">
    <property type="entry name" value="Tyrosinase"/>
    <property type="match status" value="1"/>
</dbReference>
<dbReference type="PRINTS" id="PR00092">
    <property type="entry name" value="TYROSINASE"/>
</dbReference>
<keyword evidence="2" id="KW-0186">Copper</keyword>
<dbReference type="PANTHER" id="PTHR11474">
    <property type="entry name" value="TYROSINASE FAMILY MEMBER"/>
    <property type="match status" value="1"/>
</dbReference>
<keyword evidence="3" id="KW-0732">Signal</keyword>
<dbReference type="InterPro" id="IPR050316">
    <property type="entry name" value="Tyrosinase/Hemocyanin"/>
</dbReference>
<dbReference type="PROSITE" id="PS00498">
    <property type="entry name" value="TYROSINASE_2"/>
    <property type="match status" value="1"/>
</dbReference>
<protein>
    <submittedName>
        <fullName evidence="5">Di-copper centre-containing protein</fullName>
    </submittedName>
</protein>
<dbReference type="InterPro" id="IPR002227">
    <property type="entry name" value="Tyrosinase_Cu-bd"/>
</dbReference>